<dbReference type="GO" id="GO:1902495">
    <property type="term" value="C:transmembrane transporter complex"/>
    <property type="evidence" value="ECO:0007669"/>
    <property type="project" value="TreeGrafter"/>
</dbReference>
<evidence type="ECO:0000256" key="9">
    <source>
        <dbReference type="ARBA" id="ARBA00023180"/>
    </source>
</evidence>
<dbReference type="OrthoDB" id="5402602at2759"/>
<dbReference type="AlphaFoldDB" id="A0A6S7H2L1"/>
<comment type="subcellular location">
    <subcellularLocation>
        <location evidence="1">Membrane</location>
        <topology evidence="1">Multi-pass membrane protein</topology>
    </subcellularLocation>
</comment>
<keyword evidence="6" id="KW-0040">ANK repeat</keyword>
<evidence type="ECO:0000256" key="7">
    <source>
        <dbReference type="ARBA" id="ARBA00023065"/>
    </source>
</evidence>
<evidence type="ECO:0000256" key="1">
    <source>
        <dbReference type="ARBA" id="ARBA00004141"/>
    </source>
</evidence>
<proteinExistence type="predicted"/>
<evidence type="ECO:0000256" key="4">
    <source>
        <dbReference type="ARBA" id="ARBA00022737"/>
    </source>
</evidence>
<reference evidence="12" key="1">
    <citation type="submission" date="2020-04" db="EMBL/GenBank/DDBJ databases">
        <authorList>
            <person name="Alioto T."/>
            <person name="Alioto T."/>
            <person name="Gomez Garrido J."/>
        </authorList>
    </citation>
    <scope>NUCLEOTIDE SEQUENCE</scope>
    <source>
        <strain evidence="12">A484AB</strain>
    </source>
</reference>
<keyword evidence="3" id="KW-0812">Transmembrane</keyword>
<name>A0A6S7H2L1_PARCT</name>
<evidence type="ECO:0000313" key="13">
    <source>
        <dbReference type="Proteomes" id="UP001152795"/>
    </source>
</evidence>
<keyword evidence="12" id="KW-0675">Receptor</keyword>
<keyword evidence="13" id="KW-1185">Reference proteome</keyword>
<protein>
    <submittedName>
        <fullName evidence="12">Transient receptor potential cation channel subfamily A member 1</fullName>
    </submittedName>
</protein>
<dbReference type="Proteomes" id="UP001152795">
    <property type="component" value="Unassembled WGS sequence"/>
</dbReference>
<keyword evidence="4" id="KW-0677">Repeat</keyword>
<organism evidence="12 13">
    <name type="scientific">Paramuricea clavata</name>
    <name type="common">Red gorgonian</name>
    <name type="synonym">Violescent sea-whip</name>
    <dbReference type="NCBI Taxonomy" id="317549"/>
    <lineage>
        <taxon>Eukaryota</taxon>
        <taxon>Metazoa</taxon>
        <taxon>Cnidaria</taxon>
        <taxon>Anthozoa</taxon>
        <taxon>Octocorallia</taxon>
        <taxon>Malacalcyonacea</taxon>
        <taxon>Plexauridae</taxon>
        <taxon>Paramuricea</taxon>
    </lineage>
</organism>
<keyword evidence="9" id="KW-0325">Glycoprotein</keyword>
<dbReference type="PANTHER" id="PTHR47143:SF1">
    <property type="entry name" value="ION_TRANS DOMAIN-CONTAINING PROTEIN"/>
    <property type="match status" value="1"/>
</dbReference>
<comment type="caution">
    <text evidence="12">The sequence shown here is derived from an EMBL/GenBank/DDBJ whole genome shotgun (WGS) entry which is preliminary data.</text>
</comment>
<feature type="domain" description="Ion transport" evidence="11">
    <location>
        <begin position="6"/>
        <end position="174"/>
    </location>
</feature>
<evidence type="ECO:0000313" key="12">
    <source>
        <dbReference type="EMBL" id="CAB3999945.1"/>
    </source>
</evidence>
<keyword evidence="10" id="KW-0407">Ion channel</keyword>
<evidence type="ECO:0000256" key="2">
    <source>
        <dbReference type="ARBA" id="ARBA00022448"/>
    </source>
</evidence>
<keyword evidence="2" id="KW-0813">Transport</keyword>
<dbReference type="GO" id="GO:0005216">
    <property type="term" value="F:monoatomic ion channel activity"/>
    <property type="evidence" value="ECO:0007669"/>
    <property type="project" value="InterPro"/>
</dbReference>
<accession>A0A6S7H2L1</accession>
<evidence type="ECO:0000256" key="8">
    <source>
        <dbReference type="ARBA" id="ARBA00023136"/>
    </source>
</evidence>
<keyword evidence="8" id="KW-0472">Membrane</keyword>
<dbReference type="EMBL" id="CACRXK020003711">
    <property type="protein sequence ID" value="CAB3999945.1"/>
    <property type="molecule type" value="Genomic_DNA"/>
</dbReference>
<dbReference type="InterPro" id="IPR052076">
    <property type="entry name" value="TRP_cation_channel"/>
</dbReference>
<evidence type="ECO:0000256" key="10">
    <source>
        <dbReference type="ARBA" id="ARBA00023303"/>
    </source>
</evidence>
<evidence type="ECO:0000256" key="3">
    <source>
        <dbReference type="ARBA" id="ARBA00022692"/>
    </source>
</evidence>
<sequence>MIQRSHYFTSQRHYYRLALCIIVMRYLLPVEKALTPQQIGYGAVSVLLSWINLMQFLKLVPVLGIYIILVQKVFWTVMKIFIVVLIYLLSFASTFYVLLAEHESFRNISNSFVSTFVAMMDGIDYDNLFVTVGWYPKIYELKMVILVLFMLTMSVVVNNALIGLAVGDTNEVMKSASFDKFLRRAKFIIQLERGLNNIPYLKSREDECLIEFPMRKKNVFQKILNVLYFGSKIDAVDGGNEDDEHELHEMEINLEDHIEKEIEHKLDNLRSSLRHDLKEIQDQIKEDMEEKVGKILKKLESEKKPI</sequence>
<evidence type="ECO:0000256" key="5">
    <source>
        <dbReference type="ARBA" id="ARBA00022989"/>
    </source>
</evidence>
<keyword evidence="5" id="KW-1133">Transmembrane helix</keyword>
<evidence type="ECO:0000259" key="11">
    <source>
        <dbReference type="Pfam" id="PF00520"/>
    </source>
</evidence>
<dbReference type="PANTHER" id="PTHR47143">
    <property type="entry name" value="TRANSIENT RECEPTOR POTENTIAL CATION CHANNEL PROTEIN PAINLESS"/>
    <property type="match status" value="1"/>
</dbReference>
<dbReference type="Pfam" id="PF00520">
    <property type="entry name" value="Ion_trans"/>
    <property type="match status" value="1"/>
</dbReference>
<evidence type="ECO:0000256" key="6">
    <source>
        <dbReference type="ARBA" id="ARBA00023043"/>
    </source>
</evidence>
<keyword evidence="7" id="KW-0406">Ion transport</keyword>
<gene>
    <name evidence="12" type="ORF">PACLA_8A028512</name>
</gene>
<dbReference type="InterPro" id="IPR005821">
    <property type="entry name" value="Ion_trans_dom"/>
</dbReference>